<organism evidence="7 8">
    <name type="scientific">Gimesia alba</name>
    <dbReference type="NCBI Taxonomy" id="2527973"/>
    <lineage>
        <taxon>Bacteria</taxon>
        <taxon>Pseudomonadati</taxon>
        <taxon>Planctomycetota</taxon>
        <taxon>Planctomycetia</taxon>
        <taxon>Planctomycetales</taxon>
        <taxon>Planctomycetaceae</taxon>
        <taxon>Gimesia</taxon>
    </lineage>
</organism>
<dbReference type="GO" id="GO:0003677">
    <property type="term" value="F:DNA binding"/>
    <property type="evidence" value="ECO:0007669"/>
    <property type="project" value="UniProtKB-KW"/>
</dbReference>
<feature type="domain" description="RNA polymerase sigma-70 ECF-like HTH" evidence="6">
    <location>
        <begin position="7"/>
        <end position="192"/>
    </location>
</feature>
<keyword evidence="3" id="KW-0731">Sigma factor</keyword>
<evidence type="ECO:0000259" key="6">
    <source>
        <dbReference type="Pfam" id="PF07638"/>
    </source>
</evidence>
<dbReference type="InterPro" id="IPR014284">
    <property type="entry name" value="RNA_pol_sigma-70_dom"/>
</dbReference>
<dbReference type="OrthoDB" id="280689at2"/>
<evidence type="ECO:0000256" key="4">
    <source>
        <dbReference type="ARBA" id="ARBA00023125"/>
    </source>
</evidence>
<dbReference type="Gene3D" id="1.10.10.10">
    <property type="entry name" value="Winged helix-like DNA-binding domain superfamily/Winged helix DNA-binding domain"/>
    <property type="match status" value="1"/>
</dbReference>
<dbReference type="PANTHER" id="PTHR43133:SF8">
    <property type="entry name" value="RNA POLYMERASE SIGMA FACTOR HI_1459-RELATED"/>
    <property type="match status" value="1"/>
</dbReference>
<dbReference type="Proteomes" id="UP000317171">
    <property type="component" value="Chromosome"/>
</dbReference>
<dbReference type="Pfam" id="PF07638">
    <property type="entry name" value="Sigma70_ECF"/>
    <property type="match status" value="1"/>
</dbReference>
<dbReference type="InterPro" id="IPR013324">
    <property type="entry name" value="RNA_pol_sigma_r3/r4-like"/>
</dbReference>
<dbReference type="PANTHER" id="PTHR43133">
    <property type="entry name" value="RNA POLYMERASE ECF-TYPE SIGMA FACTO"/>
    <property type="match status" value="1"/>
</dbReference>
<keyword evidence="8" id="KW-1185">Reference proteome</keyword>
<dbReference type="NCBIfam" id="TIGR02937">
    <property type="entry name" value="sigma70-ECF"/>
    <property type="match status" value="1"/>
</dbReference>
<dbReference type="RefSeq" id="WP_145221372.1">
    <property type="nucleotide sequence ID" value="NZ_CP036269.1"/>
</dbReference>
<evidence type="ECO:0000313" key="8">
    <source>
        <dbReference type="Proteomes" id="UP000317171"/>
    </source>
</evidence>
<comment type="similarity">
    <text evidence="1">Belongs to the sigma-70 factor family. ECF subfamily.</text>
</comment>
<dbReference type="SUPFAM" id="SSF88946">
    <property type="entry name" value="Sigma2 domain of RNA polymerase sigma factors"/>
    <property type="match status" value="1"/>
</dbReference>
<evidence type="ECO:0000256" key="2">
    <source>
        <dbReference type="ARBA" id="ARBA00023015"/>
    </source>
</evidence>
<protein>
    <submittedName>
        <fullName evidence="7">RNA polymerase sigma factor</fullName>
    </submittedName>
</protein>
<sequence>MDSTSTFQQVMKRLGTGDEQAADEIFQRFTGRLLLLARSRLNARLQQKVDPEDILQSVYQSFFRRNQSDDFDLESWDGLWALLVTITVRKCAKQARYFRGKKRDISREDAIDRPEIENQAIGGWELISREPTSEQAVLLTEIVDHLMRPFDEQGQTMISMRLQGFREREISQEVNRSERTVRRILSRARTELVELLE</sequence>
<dbReference type="InterPro" id="IPR039425">
    <property type="entry name" value="RNA_pol_sigma-70-like"/>
</dbReference>
<keyword evidence="2" id="KW-0805">Transcription regulation</keyword>
<keyword evidence="5" id="KW-0804">Transcription</keyword>
<proteinExistence type="inferred from homology"/>
<dbReference type="EMBL" id="CP036269">
    <property type="protein sequence ID" value="QDT45185.1"/>
    <property type="molecule type" value="Genomic_DNA"/>
</dbReference>
<dbReference type="Gene3D" id="1.10.1740.10">
    <property type="match status" value="1"/>
</dbReference>
<evidence type="ECO:0000313" key="7">
    <source>
        <dbReference type="EMBL" id="QDT45185.1"/>
    </source>
</evidence>
<name>A0A517RMS8_9PLAN</name>
<evidence type="ECO:0000256" key="1">
    <source>
        <dbReference type="ARBA" id="ARBA00010641"/>
    </source>
</evidence>
<evidence type="ECO:0000256" key="5">
    <source>
        <dbReference type="ARBA" id="ARBA00023163"/>
    </source>
</evidence>
<dbReference type="InterPro" id="IPR053812">
    <property type="entry name" value="HTH_Sigma70_ECF-like"/>
</dbReference>
<dbReference type="SUPFAM" id="SSF88659">
    <property type="entry name" value="Sigma3 and sigma4 domains of RNA polymerase sigma factors"/>
    <property type="match status" value="1"/>
</dbReference>
<dbReference type="GO" id="GO:0016987">
    <property type="term" value="F:sigma factor activity"/>
    <property type="evidence" value="ECO:0007669"/>
    <property type="project" value="UniProtKB-KW"/>
</dbReference>
<gene>
    <name evidence="7" type="ORF">Pan241w_53040</name>
</gene>
<dbReference type="KEGG" id="gaz:Pan241w_53040"/>
<dbReference type="InterPro" id="IPR036388">
    <property type="entry name" value="WH-like_DNA-bd_sf"/>
</dbReference>
<evidence type="ECO:0000256" key="3">
    <source>
        <dbReference type="ARBA" id="ARBA00023082"/>
    </source>
</evidence>
<dbReference type="InterPro" id="IPR013325">
    <property type="entry name" value="RNA_pol_sigma_r2"/>
</dbReference>
<accession>A0A517RMS8</accession>
<dbReference type="GO" id="GO:0006352">
    <property type="term" value="P:DNA-templated transcription initiation"/>
    <property type="evidence" value="ECO:0007669"/>
    <property type="project" value="InterPro"/>
</dbReference>
<dbReference type="AlphaFoldDB" id="A0A517RMS8"/>
<reference evidence="7 8" key="1">
    <citation type="submission" date="2019-02" db="EMBL/GenBank/DDBJ databases">
        <title>Deep-cultivation of Planctomycetes and their phenomic and genomic characterization uncovers novel biology.</title>
        <authorList>
            <person name="Wiegand S."/>
            <person name="Jogler M."/>
            <person name="Boedeker C."/>
            <person name="Pinto D."/>
            <person name="Vollmers J."/>
            <person name="Rivas-Marin E."/>
            <person name="Kohn T."/>
            <person name="Peeters S.H."/>
            <person name="Heuer A."/>
            <person name="Rast P."/>
            <person name="Oberbeckmann S."/>
            <person name="Bunk B."/>
            <person name="Jeske O."/>
            <person name="Meyerdierks A."/>
            <person name="Storesund J.E."/>
            <person name="Kallscheuer N."/>
            <person name="Luecker S."/>
            <person name="Lage O.M."/>
            <person name="Pohl T."/>
            <person name="Merkel B.J."/>
            <person name="Hornburger P."/>
            <person name="Mueller R.-W."/>
            <person name="Bruemmer F."/>
            <person name="Labrenz M."/>
            <person name="Spormann A.M."/>
            <person name="Op den Camp H."/>
            <person name="Overmann J."/>
            <person name="Amann R."/>
            <person name="Jetten M.S.M."/>
            <person name="Mascher T."/>
            <person name="Medema M.H."/>
            <person name="Devos D.P."/>
            <person name="Kaster A.-K."/>
            <person name="Ovreas L."/>
            <person name="Rohde M."/>
            <person name="Galperin M.Y."/>
            <person name="Jogler C."/>
        </authorList>
    </citation>
    <scope>NUCLEOTIDE SEQUENCE [LARGE SCALE GENOMIC DNA]</scope>
    <source>
        <strain evidence="7 8">Pan241w</strain>
    </source>
</reference>
<keyword evidence="4" id="KW-0238">DNA-binding</keyword>